<organism evidence="1 2">
    <name type="scientific">Abyssobacteria bacterium (strain SURF_5)</name>
    <dbReference type="NCBI Taxonomy" id="2093360"/>
    <lineage>
        <taxon>Bacteria</taxon>
        <taxon>Pseudomonadati</taxon>
        <taxon>Candidatus Hydrogenedentota</taxon>
        <taxon>Candidatus Abyssobacteria</taxon>
    </lineage>
</organism>
<sequence length="103" mass="11728">MIEPINKITCDWCGKFEFSTTTAIPKEFFLVTIKRAPAEKEFPGEGETPEVEQVLLCTACRNAILSARSLRMKERRENKHSQAATLNWPTVEPHYSVKEQVCA</sequence>
<protein>
    <submittedName>
        <fullName evidence="1">Uncharacterized protein</fullName>
    </submittedName>
</protein>
<name>A0A3A4MY21_ABYX5</name>
<accession>A0A3A4MY21</accession>
<evidence type="ECO:0000313" key="1">
    <source>
        <dbReference type="EMBL" id="RJP14868.1"/>
    </source>
</evidence>
<evidence type="ECO:0000313" key="2">
    <source>
        <dbReference type="Proteomes" id="UP000265882"/>
    </source>
</evidence>
<proteinExistence type="predicted"/>
<dbReference type="Proteomes" id="UP000265882">
    <property type="component" value="Unassembled WGS sequence"/>
</dbReference>
<dbReference type="AlphaFoldDB" id="A0A3A4MY21"/>
<dbReference type="EMBL" id="QZKU01000141">
    <property type="protein sequence ID" value="RJP14868.1"/>
    <property type="molecule type" value="Genomic_DNA"/>
</dbReference>
<comment type="caution">
    <text evidence="1">The sequence shown here is derived from an EMBL/GenBank/DDBJ whole genome shotgun (WGS) entry which is preliminary data.</text>
</comment>
<gene>
    <name evidence="1" type="ORF">C4520_20985</name>
</gene>
<reference evidence="1 2" key="1">
    <citation type="journal article" date="2017" name="ISME J.">
        <title>Energy and carbon metabolisms in a deep terrestrial subsurface fluid microbial community.</title>
        <authorList>
            <person name="Momper L."/>
            <person name="Jungbluth S.P."/>
            <person name="Lee M.D."/>
            <person name="Amend J.P."/>
        </authorList>
    </citation>
    <scope>NUCLEOTIDE SEQUENCE [LARGE SCALE GENOMIC DNA]</scope>
    <source>
        <strain evidence="1">SURF_5</strain>
    </source>
</reference>